<evidence type="ECO:0000256" key="2">
    <source>
        <dbReference type="ARBA" id="ARBA00008896"/>
    </source>
</evidence>
<dbReference type="NCBIfam" id="NF002032">
    <property type="entry name" value="PRK00856.1"/>
    <property type="match status" value="1"/>
</dbReference>
<dbReference type="PANTHER" id="PTHR45753:SF6">
    <property type="entry name" value="ASPARTATE CARBAMOYLTRANSFERASE"/>
    <property type="match status" value="1"/>
</dbReference>
<dbReference type="InterPro" id="IPR006131">
    <property type="entry name" value="Asp_carbamoyltransf_Asp/Orn-bd"/>
</dbReference>
<dbReference type="PROSITE" id="PS00097">
    <property type="entry name" value="CARBAMOYLTRANSFERASE"/>
    <property type="match status" value="1"/>
</dbReference>
<feature type="domain" description="Aspartate/ornithine carbamoyltransferase carbamoyl-P binding" evidence="9">
    <location>
        <begin position="2"/>
        <end position="139"/>
    </location>
</feature>
<evidence type="ECO:0000313" key="10">
    <source>
        <dbReference type="EMBL" id="MBC1399565.1"/>
    </source>
</evidence>
<dbReference type="AlphaFoldDB" id="A0A841YGP4"/>
<comment type="pathway">
    <text evidence="1 7">Pyrimidine metabolism; UMP biosynthesis via de novo pathway; (S)-dihydroorotate from bicarbonate: step 2/3.</text>
</comment>
<dbReference type="RefSeq" id="WP_115095804.1">
    <property type="nucleotide sequence ID" value="NZ_JAARPY010000014.1"/>
</dbReference>
<dbReference type="Pfam" id="PF02729">
    <property type="entry name" value="OTCace_N"/>
    <property type="match status" value="1"/>
</dbReference>
<dbReference type="PRINTS" id="PR00101">
    <property type="entry name" value="ATCASE"/>
</dbReference>
<dbReference type="EMBL" id="JAARPY010000014">
    <property type="protein sequence ID" value="MBC1399565.1"/>
    <property type="molecule type" value="Genomic_DNA"/>
</dbReference>
<comment type="function">
    <text evidence="5 7">Catalyzes the condensation of carbamoyl phosphate and aspartate to form carbamoyl aspartate and inorganic phosphate, the committed step in the de novo pyrimidine nucleotide biosynthesis pathway.</text>
</comment>
<evidence type="ECO:0000256" key="1">
    <source>
        <dbReference type="ARBA" id="ARBA00004852"/>
    </source>
</evidence>
<proteinExistence type="inferred from homology"/>
<feature type="binding site" evidence="7">
    <location>
        <position position="211"/>
    </location>
    <ligand>
        <name>L-aspartate</name>
        <dbReference type="ChEBI" id="CHEBI:29991"/>
    </ligand>
</feature>
<feature type="binding site" evidence="7">
    <location>
        <position position="126"/>
    </location>
    <ligand>
        <name>carbamoyl phosphate</name>
        <dbReference type="ChEBI" id="CHEBI:58228"/>
    </ligand>
</feature>
<keyword evidence="3 7" id="KW-0808">Transferase</keyword>
<evidence type="ECO:0000256" key="4">
    <source>
        <dbReference type="ARBA" id="ARBA00022975"/>
    </source>
</evidence>
<dbReference type="Proteomes" id="UP000571128">
    <property type="component" value="Unassembled WGS sequence"/>
</dbReference>
<name>A0A841YGP4_9LIST</name>
<feature type="domain" description="Aspartate/ornithine carbamoyltransferase Asp/Orn-binding" evidence="8">
    <location>
        <begin position="145"/>
        <end position="289"/>
    </location>
</feature>
<dbReference type="SUPFAM" id="SSF53671">
    <property type="entry name" value="Aspartate/ornithine carbamoyltransferase"/>
    <property type="match status" value="1"/>
</dbReference>
<dbReference type="PANTHER" id="PTHR45753">
    <property type="entry name" value="ORNITHINE CARBAMOYLTRANSFERASE, MITOCHONDRIAL"/>
    <property type="match status" value="1"/>
</dbReference>
<reference evidence="10 11" key="1">
    <citation type="submission" date="2020-03" db="EMBL/GenBank/DDBJ databases">
        <title>Soil Listeria distribution.</title>
        <authorList>
            <person name="Liao J."/>
            <person name="Wiedmann M."/>
        </authorList>
    </citation>
    <scope>NUCLEOTIDE SEQUENCE [LARGE SCALE GENOMIC DNA]</scope>
    <source>
        <strain evidence="10 11">FSL L7-1645</strain>
    </source>
</reference>
<evidence type="ECO:0000313" key="11">
    <source>
        <dbReference type="Proteomes" id="UP000571128"/>
    </source>
</evidence>
<evidence type="ECO:0000256" key="3">
    <source>
        <dbReference type="ARBA" id="ARBA00022679"/>
    </source>
</evidence>
<dbReference type="InterPro" id="IPR002082">
    <property type="entry name" value="Asp_carbamoyltransf"/>
</dbReference>
<dbReference type="GO" id="GO:0005829">
    <property type="term" value="C:cytosol"/>
    <property type="evidence" value="ECO:0007669"/>
    <property type="project" value="TreeGrafter"/>
</dbReference>
<dbReference type="FunFam" id="3.40.50.1370:FF:000011">
    <property type="entry name" value="Aspartate carbamoyltransferase"/>
    <property type="match status" value="1"/>
</dbReference>
<gene>
    <name evidence="7" type="primary">pyrB</name>
    <name evidence="10" type="ORF">HB844_11835</name>
</gene>
<evidence type="ECO:0000256" key="6">
    <source>
        <dbReference type="ARBA" id="ARBA00048859"/>
    </source>
</evidence>
<evidence type="ECO:0000259" key="8">
    <source>
        <dbReference type="Pfam" id="PF00185"/>
    </source>
</evidence>
<dbReference type="HAMAP" id="MF_00001">
    <property type="entry name" value="Asp_carb_tr"/>
    <property type="match status" value="1"/>
</dbReference>
<dbReference type="EC" id="2.1.3.2" evidence="7"/>
<dbReference type="GO" id="GO:0006520">
    <property type="term" value="P:amino acid metabolic process"/>
    <property type="evidence" value="ECO:0007669"/>
    <property type="project" value="InterPro"/>
</dbReference>
<feature type="binding site" evidence="7">
    <location>
        <position position="49"/>
    </location>
    <ligand>
        <name>carbamoyl phosphate</name>
        <dbReference type="ChEBI" id="CHEBI:58228"/>
    </ligand>
</feature>
<feature type="binding site" evidence="7">
    <location>
        <position position="253"/>
    </location>
    <ligand>
        <name>carbamoyl phosphate</name>
        <dbReference type="ChEBI" id="CHEBI:58228"/>
    </ligand>
</feature>
<dbReference type="Pfam" id="PF00185">
    <property type="entry name" value="OTCace"/>
    <property type="match status" value="1"/>
</dbReference>
<dbReference type="InterPro" id="IPR006130">
    <property type="entry name" value="Asp/Orn_carbamoylTrfase"/>
</dbReference>
<dbReference type="NCBIfam" id="TIGR00670">
    <property type="entry name" value="asp_carb_tr"/>
    <property type="match status" value="1"/>
</dbReference>
<sequence>MKHLLTMDELSKEEIEELLNRAAFFKKAKKTKFEKEVYAVNLFFEPSTRTHTSFEMAEKKLGINVLSFEPGASSITKGESLYDTALTMQAIGVDVAVIRHQDENFFDVLRSLDMAIINGGDGCGEHPSQCLLDLFTIQEQFGYFEGLKVGIVGDISHSRVANSNMKVLKRLGASLYFAGPDSWFKEEQTTYGKHVAMDELVKNVDVVMLLRVQHERHDEEIKFDKETYHKTFGLTEERAGLMRENAIIMHPSPVNRDAEIADSLVESEKSRIITQMTNGVYIRMAILEAVLKEKK</sequence>
<comment type="subunit">
    <text evidence="7">Heterododecamer (2C3:3R2) of six catalytic PyrB chains organized as two trimers (C3), and six regulatory PyrI chains organized as three dimers (R2).</text>
</comment>
<feature type="binding site" evidence="7">
    <location>
        <position position="99"/>
    </location>
    <ligand>
        <name>carbamoyl phosphate</name>
        <dbReference type="ChEBI" id="CHEBI:58228"/>
    </ligand>
</feature>
<dbReference type="GO" id="GO:0004070">
    <property type="term" value="F:aspartate carbamoyltransferase activity"/>
    <property type="evidence" value="ECO:0007669"/>
    <property type="project" value="UniProtKB-UniRule"/>
</dbReference>
<organism evidence="10 11">
    <name type="scientific">Listeria fleischmannii</name>
    <dbReference type="NCBI Taxonomy" id="1069827"/>
    <lineage>
        <taxon>Bacteria</taxon>
        <taxon>Bacillati</taxon>
        <taxon>Bacillota</taxon>
        <taxon>Bacilli</taxon>
        <taxon>Bacillales</taxon>
        <taxon>Listeriaceae</taxon>
        <taxon>Listeria</taxon>
    </lineage>
</organism>
<comment type="catalytic activity">
    <reaction evidence="6 7">
        <text>carbamoyl phosphate + L-aspartate = N-carbamoyl-L-aspartate + phosphate + H(+)</text>
        <dbReference type="Rhea" id="RHEA:20013"/>
        <dbReference type="ChEBI" id="CHEBI:15378"/>
        <dbReference type="ChEBI" id="CHEBI:29991"/>
        <dbReference type="ChEBI" id="CHEBI:32814"/>
        <dbReference type="ChEBI" id="CHEBI:43474"/>
        <dbReference type="ChEBI" id="CHEBI:58228"/>
        <dbReference type="EC" id="2.1.3.2"/>
    </reaction>
</comment>
<evidence type="ECO:0000256" key="7">
    <source>
        <dbReference type="HAMAP-Rule" id="MF_00001"/>
    </source>
</evidence>
<dbReference type="InterPro" id="IPR006132">
    <property type="entry name" value="Asp/Orn_carbamoyltranf_P-bd"/>
</dbReference>
<dbReference type="GO" id="GO:0006207">
    <property type="term" value="P:'de novo' pyrimidine nucleobase biosynthetic process"/>
    <property type="evidence" value="ECO:0007669"/>
    <property type="project" value="InterPro"/>
</dbReference>
<dbReference type="Gene3D" id="3.40.50.1370">
    <property type="entry name" value="Aspartate/ornithine carbamoyltransferase"/>
    <property type="match status" value="2"/>
</dbReference>
<keyword evidence="4 7" id="KW-0665">Pyrimidine biosynthesis</keyword>
<evidence type="ECO:0000256" key="5">
    <source>
        <dbReference type="ARBA" id="ARBA00043884"/>
    </source>
</evidence>
<feature type="binding site" evidence="7">
    <location>
        <position position="129"/>
    </location>
    <ligand>
        <name>carbamoyl phosphate</name>
        <dbReference type="ChEBI" id="CHEBI:58228"/>
    </ligand>
</feature>
<dbReference type="InterPro" id="IPR036901">
    <property type="entry name" value="Asp/Orn_carbamoylTrfase_sf"/>
</dbReference>
<feature type="binding site" evidence="7">
    <location>
        <position position="77"/>
    </location>
    <ligand>
        <name>L-aspartate</name>
        <dbReference type="ChEBI" id="CHEBI:29991"/>
    </ligand>
</feature>
<comment type="caution">
    <text evidence="10">The sequence shown here is derived from an EMBL/GenBank/DDBJ whole genome shotgun (WGS) entry which is preliminary data.</text>
</comment>
<feature type="binding site" evidence="7">
    <location>
        <position position="50"/>
    </location>
    <ligand>
        <name>carbamoyl phosphate</name>
        <dbReference type="ChEBI" id="CHEBI:58228"/>
    </ligand>
</feature>
<feature type="binding site" evidence="7">
    <location>
        <position position="252"/>
    </location>
    <ligand>
        <name>carbamoyl phosphate</name>
        <dbReference type="ChEBI" id="CHEBI:58228"/>
    </ligand>
</feature>
<accession>A0A841YGP4</accession>
<dbReference type="GO" id="GO:0044205">
    <property type="term" value="P:'de novo' UMP biosynthetic process"/>
    <property type="evidence" value="ECO:0007669"/>
    <property type="project" value="UniProtKB-UniRule"/>
</dbReference>
<evidence type="ECO:0000259" key="9">
    <source>
        <dbReference type="Pfam" id="PF02729"/>
    </source>
</evidence>
<dbReference type="PRINTS" id="PR00100">
    <property type="entry name" value="AOTCASE"/>
</dbReference>
<feature type="binding site" evidence="7">
    <location>
        <position position="159"/>
    </location>
    <ligand>
        <name>L-aspartate</name>
        <dbReference type="ChEBI" id="CHEBI:29991"/>
    </ligand>
</feature>
<dbReference type="UniPathway" id="UPA00070">
    <property type="reaction ID" value="UER00116"/>
</dbReference>
<dbReference type="GO" id="GO:0016597">
    <property type="term" value="F:amino acid binding"/>
    <property type="evidence" value="ECO:0007669"/>
    <property type="project" value="InterPro"/>
</dbReference>
<comment type="similarity">
    <text evidence="2 7">Belongs to the aspartate/ornithine carbamoyltransferase superfamily. ATCase family.</text>
</comment>
<protein>
    <recommendedName>
        <fullName evidence="7">Aspartate carbamoyltransferase</fullName>
        <ecNumber evidence="7">2.1.3.2</ecNumber>
    </recommendedName>
    <alternativeName>
        <fullName evidence="7">Aspartate transcarbamylase</fullName>
        <shortName evidence="7">ATCase</shortName>
    </alternativeName>
</protein>